<evidence type="ECO:0000256" key="1">
    <source>
        <dbReference type="SAM" id="SignalP"/>
    </source>
</evidence>
<accession>A0A2M8VPR6</accession>
<dbReference type="InterPro" id="IPR015168">
    <property type="entry name" value="SsuA/THI5"/>
</dbReference>
<dbReference type="EMBL" id="PGTX01000003">
    <property type="protein sequence ID" value="PJI79168.1"/>
    <property type="molecule type" value="Genomic_DNA"/>
</dbReference>
<comment type="caution">
    <text evidence="3">The sequence shown here is derived from an EMBL/GenBank/DDBJ whole genome shotgun (WGS) entry which is preliminary data.</text>
</comment>
<proteinExistence type="predicted"/>
<dbReference type="AlphaFoldDB" id="A0A2M8VPR6"/>
<dbReference type="RefSeq" id="WP_100379606.1">
    <property type="nucleotide sequence ID" value="NZ_CBCSBW010000003.1"/>
</dbReference>
<name>A0A2M8VPR6_9BURK</name>
<dbReference type="Gene3D" id="3.40.190.10">
    <property type="entry name" value="Periplasmic binding protein-like II"/>
    <property type="match status" value="2"/>
</dbReference>
<dbReference type="OrthoDB" id="9180959at2"/>
<dbReference type="Proteomes" id="UP000229366">
    <property type="component" value="Unassembled WGS sequence"/>
</dbReference>
<gene>
    <name evidence="3" type="ORF">B0G85_1270</name>
</gene>
<feature type="signal peptide" evidence="1">
    <location>
        <begin position="1"/>
        <end position="28"/>
    </location>
</feature>
<dbReference type="SUPFAM" id="SSF53850">
    <property type="entry name" value="Periplasmic binding protein-like II"/>
    <property type="match status" value="1"/>
</dbReference>
<sequence>MQLKKTLTRVLGATVLLAASIGSVQAQAKPALTEIKISYQPALYWALPFFVATEKNWWGELGLKPEFSTFPAGVPQIAASASKSWDVGGTGSVPAVLGYVRFGIKTIGISNDESAGNALLATPKAAEAFATNPQSLKGQTIVLTGNSTGDYAVQSCLKKYGLAKTDVVIKNMGQGEIISAMSSGNADFGGLWAPNIYTLEEKAGAKVICSGKDGGAFVPGALIVRGDYAKENPQNVAKFLAVYMRTWKWMNANKPQAIVMMKKFYELGGVSISEASMKKEFDTRPNYDLATELKIMDSTKGLSQADVWFNSIAAFMQSTGAIQAVPAANEYLTDEFLKMVNADKKLREFANNSK</sequence>
<feature type="chain" id="PRO_5014657077" evidence="1">
    <location>
        <begin position="29"/>
        <end position="354"/>
    </location>
</feature>
<reference evidence="3 4" key="1">
    <citation type="submission" date="2017-11" db="EMBL/GenBank/DDBJ databases">
        <title>Genomic Encyclopedia of Type Strains, Phase III (KMG-III): the genomes of soil and plant-associated and newly described type strains.</title>
        <authorList>
            <person name="Whitman W."/>
        </authorList>
    </citation>
    <scope>NUCLEOTIDE SEQUENCE [LARGE SCALE GENOMIC DNA]</scope>
    <source>
        <strain evidence="3 4">UB-Domo-W1</strain>
    </source>
</reference>
<dbReference type="Pfam" id="PF09084">
    <property type="entry name" value="NMT1"/>
    <property type="match status" value="1"/>
</dbReference>
<evidence type="ECO:0000313" key="4">
    <source>
        <dbReference type="Proteomes" id="UP000229366"/>
    </source>
</evidence>
<keyword evidence="1" id="KW-0732">Signal</keyword>
<protein>
    <submittedName>
        <fullName evidence="3">NitT/TauT family transport system substrate-binding protein</fullName>
    </submittedName>
</protein>
<organism evidence="3 4">
    <name type="scientific">Polynucleobacter brandtiae</name>
    <dbReference type="NCBI Taxonomy" id="1938816"/>
    <lineage>
        <taxon>Bacteria</taxon>
        <taxon>Pseudomonadati</taxon>
        <taxon>Pseudomonadota</taxon>
        <taxon>Betaproteobacteria</taxon>
        <taxon>Burkholderiales</taxon>
        <taxon>Burkholderiaceae</taxon>
        <taxon>Polynucleobacter</taxon>
    </lineage>
</organism>
<evidence type="ECO:0000313" key="3">
    <source>
        <dbReference type="EMBL" id="PJI79168.1"/>
    </source>
</evidence>
<feature type="domain" description="SsuA/THI5-like" evidence="2">
    <location>
        <begin position="48"/>
        <end position="253"/>
    </location>
</feature>
<keyword evidence="4" id="KW-1185">Reference proteome</keyword>
<evidence type="ECO:0000259" key="2">
    <source>
        <dbReference type="Pfam" id="PF09084"/>
    </source>
</evidence>
<dbReference type="PANTHER" id="PTHR30024">
    <property type="entry name" value="ALIPHATIC SULFONATES-BINDING PROTEIN-RELATED"/>
    <property type="match status" value="1"/>
</dbReference>